<feature type="compositionally biased region" description="Pro residues" evidence="1">
    <location>
        <begin position="62"/>
        <end position="76"/>
    </location>
</feature>
<sequence length="231" mass="23905">MVAVLSVIACLVIVLVLCVLALLLVSVAVLAAFGLLAASTADWRAVRARLHRLRTSARRDPPPQPSSQPSSQPPETPATDLPASSAPQPSRGRPEPPGGRPGRSDVTPSPSRGTPVPLRKDAALPGRAGRLSPRGDGRGIALPRRGIGLPARPAALHGGVPGEAGGGLPGKGSRLLEIAVRGSRRGPGSSGRVPAVVRRFRLGEARRARPDGRPRPQEPAPPDRHPQGNPT</sequence>
<name>A0A1H7TBX1_9ACTN</name>
<evidence type="ECO:0000313" key="2">
    <source>
        <dbReference type="EMBL" id="SEL82009.1"/>
    </source>
</evidence>
<keyword evidence="3" id="KW-1185">Reference proteome</keyword>
<dbReference type="RefSeq" id="WP_143078681.1">
    <property type="nucleotide sequence ID" value="NZ_FOBF01000007.1"/>
</dbReference>
<feature type="compositionally biased region" description="Gly residues" evidence="1">
    <location>
        <begin position="159"/>
        <end position="170"/>
    </location>
</feature>
<accession>A0A1H7TBX1</accession>
<organism evidence="2 3">
    <name type="scientific">Nonomuraea pusilla</name>
    <dbReference type="NCBI Taxonomy" id="46177"/>
    <lineage>
        <taxon>Bacteria</taxon>
        <taxon>Bacillati</taxon>
        <taxon>Actinomycetota</taxon>
        <taxon>Actinomycetes</taxon>
        <taxon>Streptosporangiales</taxon>
        <taxon>Streptosporangiaceae</taxon>
        <taxon>Nonomuraea</taxon>
    </lineage>
</organism>
<dbReference type="AlphaFoldDB" id="A0A1H7TBX1"/>
<dbReference type="STRING" id="46177.SAMN05660976_03420"/>
<dbReference type="EMBL" id="FOBF01000007">
    <property type="protein sequence ID" value="SEL82009.1"/>
    <property type="molecule type" value="Genomic_DNA"/>
</dbReference>
<evidence type="ECO:0000313" key="3">
    <source>
        <dbReference type="Proteomes" id="UP000198953"/>
    </source>
</evidence>
<feature type="region of interest" description="Disordered" evidence="1">
    <location>
        <begin position="54"/>
        <end position="231"/>
    </location>
</feature>
<proteinExistence type="predicted"/>
<feature type="compositionally biased region" description="Basic and acidic residues" evidence="1">
    <location>
        <begin position="201"/>
        <end position="231"/>
    </location>
</feature>
<dbReference type="Proteomes" id="UP000198953">
    <property type="component" value="Unassembled WGS sequence"/>
</dbReference>
<reference evidence="2 3" key="1">
    <citation type="submission" date="2016-10" db="EMBL/GenBank/DDBJ databases">
        <authorList>
            <person name="de Groot N.N."/>
        </authorList>
    </citation>
    <scope>NUCLEOTIDE SEQUENCE [LARGE SCALE GENOMIC DNA]</scope>
    <source>
        <strain evidence="2 3">DSM 43357</strain>
    </source>
</reference>
<gene>
    <name evidence="2" type="ORF">SAMN05660976_03420</name>
</gene>
<protein>
    <submittedName>
        <fullName evidence="2">Uncharacterized protein</fullName>
    </submittedName>
</protein>
<evidence type="ECO:0000256" key="1">
    <source>
        <dbReference type="SAM" id="MobiDB-lite"/>
    </source>
</evidence>